<keyword evidence="2" id="KW-0804">Transcription</keyword>
<evidence type="ECO:0000256" key="3">
    <source>
        <dbReference type="PROSITE-ProRule" id="PRU01191"/>
    </source>
</evidence>
<comment type="caution">
    <text evidence="5">The sequence shown here is derived from an EMBL/GenBank/DDBJ whole genome shotgun (WGS) entry which is preliminary data.</text>
</comment>
<evidence type="ECO:0000256" key="1">
    <source>
        <dbReference type="ARBA" id="ARBA00023015"/>
    </source>
</evidence>
<proteinExistence type="inferred from homology"/>
<evidence type="ECO:0000256" key="2">
    <source>
        <dbReference type="ARBA" id="ARBA00023163"/>
    </source>
</evidence>
<dbReference type="PANTHER" id="PTHR31636">
    <property type="entry name" value="OSJNBA0084A10.13 PROTEIN-RELATED"/>
    <property type="match status" value="1"/>
</dbReference>
<evidence type="ECO:0000313" key="6">
    <source>
        <dbReference type="Proteomes" id="UP001428341"/>
    </source>
</evidence>
<accession>A0AAP0N192</accession>
<name>A0AAP0N192_9ROSI</name>
<evidence type="ECO:0000313" key="5">
    <source>
        <dbReference type="EMBL" id="KAK9228155.1"/>
    </source>
</evidence>
<protein>
    <recommendedName>
        <fullName evidence="7">Scarecrow-like protein 15</fullName>
    </recommendedName>
</protein>
<dbReference type="AlphaFoldDB" id="A0AAP0N192"/>
<dbReference type="PROSITE" id="PS50985">
    <property type="entry name" value="GRAS"/>
    <property type="match status" value="1"/>
</dbReference>
<sequence length="577" mass="64451">MRVPVKSPQNSQSQSPKRVSSNNNINSVNVIARNIGIRSHPNSSNKCYEPTSVLELRRSPSPVAENEKPATVASACATEISANISSDPSIEWEEHVLRTMDWESAMKDLGVDDYYSSVPPNPTTSDPDPHLQIRQNLTLTDSVHLLDQSYFNFNIPDICPSSSQHDQGFIVGNNFSPVDVSSNSLVINASSATGNNIVNVGFEFDFIQELIRAADCFDSNELRLAQIILARLNQRLRSPAGKPLQRAAFFFKEALNSLLNGLTRPICLSSWPEIIQSVRAYKAFSGMSPIPMFTHFTTTQALLESLEGSPVPLIHIIDFDIGFGSQYASFMREIAEKAHQYHSGSKLMNPTSLRITAIVSEDYVNETRLIKDNLVHFAQELRIRFHVDFLLLRTFEMLSFKAVKFMDGEKTSVVLSPTIFRRLANSTNNAVAFVNDLRRISPTVVVFTDNEAWAECGTVPLFRRNFVNSLEYYTMVFESLDAAAMNAGDWARKIETYLLRPKITAAVEAAGARVAPWREVFSGAGMRPVQLSQFADFLAECLLAKVQVGGFHVAKRQAELVLCWHQWALVATSAWRF</sequence>
<comment type="similarity">
    <text evidence="3">Belongs to the GRAS family.</text>
</comment>
<dbReference type="InterPro" id="IPR005202">
    <property type="entry name" value="TF_GRAS"/>
</dbReference>
<dbReference type="EMBL" id="JBCGBO010000001">
    <property type="protein sequence ID" value="KAK9228155.1"/>
    <property type="molecule type" value="Genomic_DNA"/>
</dbReference>
<dbReference type="Pfam" id="PF03514">
    <property type="entry name" value="GRAS"/>
    <property type="match status" value="1"/>
</dbReference>
<feature type="region of interest" description="SAW" evidence="3">
    <location>
        <begin position="508"/>
        <end position="576"/>
    </location>
</feature>
<gene>
    <name evidence="5" type="ORF">WN944_021103</name>
</gene>
<comment type="caution">
    <text evidence="3">Lacks conserved residue(s) required for the propagation of feature annotation.</text>
</comment>
<evidence type="ECO:0008006" key="7">
    <source>
        <dbReference type="Google" id="ProtNLM"/>
    </source>
</evidence>
<organism evidence="5 6">
    <name type="scientific">Citrus x changshan-huyou</name>
    <dbReference type="NCBI Taxonomy" id="2935761"/>
    <lineage>
        <taxon>Eukaryota</taxon>
        <taxon>Viridiplantae</taxon>
        <taxon>Streptophyta</taxon>
        <taxon>Embryophyta</taxon>
        <taxon>Tracheophyta</taxon>
        <taxon>Spermatophyta</taxon>
        <taxon>Magnoliopsida</taxon>
        <taxon>eudicotyledons</taxon>
        <taxon>Gunneridae</taxon>
        <taxon>Pentapetalae</taxon>
        <taxon>rosids</taxon>
        <taxon>malvids</taxon>
        <taxon>Sapindales</taxon>
        <taxon>Rutaceae</taxon>
        <taxon>Aurantioideae</taxon>
        <taxon>Citrus</taxon>
    </lineage>
</organism>
<keyword evidence="6" id="KW-1185">Reference proteome</keyword>
<keyword evidence="1" id="KW-0805">Transcription regulation</keyword>
<feature type="region of interest" description="Disordered" evidence="4">
    <location>
        <begin position="1"/>
        <end position="26"/>
    </location>
</feature>
<dbReference type="Proteomes" id="UP001428341">
    <property type="component" value="Unassembled WGS sequence"/>
</dbReference>
<evidence type="ECO:0000256" key="4">
    <source>
        <dbReference type="SAM" id="MobiDB-lite"/>
    </source>
</evidence>
<feature type="short sequence motif" description="VHIID" evidence="3">
    <location>
        <begin position="314"/>
        <end position="318"/>
    </location>
</feature>
<feature type="region of interest" description="Leucine repeat II (LRII)" evidence="3">
    <location>
        <begin position="369"/>
        <end position="401"/>
    </location>
</feature>
<reference evidence="5 6" key="1">
    <citation type="submission" date="2024-05" db="EMBL/GenBank/DDBJ databases">
        <title>Haplotype-resolved chromosome-level genome assembly of Huyou (Citrus changshanensis).</title>
        <authorList>
            <person name="Miao C."/>
            <person name="Chen W."/>
            <person name="Wu Y."/>
            <person name="Wang L."/>
            <person name="Zhao S."/>
            <person name="Grierson D."/>
            <person name="Xu C."/>
            <person name="Chen K."/>
        </authorList>
    </citation>
    <scope>NUCLEOTIDE SEQUENCE [LARGE SCALE GENOMIC DNA]</scope>
    <source>
        <strain evidence="5">01-14</strain>
        <tissue evidence="5">Leaf</tissue>
    </source>
</reference>